<evidence type="ECO:0000256" key="1">
    <source>
        <dbReference type="ARBA" id="ARBA00008694"/>
    </source>
</evidence>
<proteinExistence type="inferred from homology"/>
<reference evidence="5" key="1">
    <citation type="submission" date="2021-06" db="EMBL/GenBank/DDBJ databases">
        <authorList>
            <person name="Hodson N. C."/>
            <person name="Mongue J. A."/>
            <person name="Jaron S. K."/>
        </authorList>
    </citation>
    <scope>NUCLEOTIDE SEQUENCE</scope>
</reference>
<dbReference type="InterPro" id="IPR051016">
    <property type="entry name" value="Diverse_Substrate_AcTransf"/>
</dbReference>
<dbReference type="PANTHER" id="PTHR10545">
    <property type="entry name" value="DIAMINE N-ACETYLTRANSFERASE"/>
    <property type="match status" value="1"/>
</dbReference>
<evidence type="ECO:0000259" key="4">
    <source>
        <dbReference type="PROSITE" id="PS51186"/>
    </source>
</evidence>
<dbReference type="EMBL" id="CAJVCH010020283">
    <property type="protein sequence ID" value="CAG7688895.1"/>
    <property type="molecule type" value="Genomic_DNA"/>
</dbReference>
<dbReference type="PROSITE" id="PS51186">
    <property type="entry name" value="GNAT"/>
    <property type="match status" value="2"/>
</dbReference>
<keyword evidence="2" id="KW-0808">Transferase</keyword>
<evidence type="ECO:0000256" key="3">
    <source>
        <dbReference type="ARBA" id="ARBA00023315"/>
    </source>
</evidence>
<evidence type="ECO:0000313" key="6">
    <source>
        <dbReference type="Proteomes" id="UP000708208"/>
    </source>
</evidence>
<feature type="domain" description="N-acetyltransferase" evidence="4">
    <location>
        <begin position="205"/>
        <end position="382"/>
    </location>
</feature>
<comment type="caution">
    <text evidence="5">The sequence shown here is derived from an EMBL/GenBank/DDBJ whole genome shotgun (WGS) entry which is preliminary data.</text>
</comment>
<dbReference type="AlphaFoldDB" id="A0A8J2J5E6"/>
<protein>
    <recommendedName>
        <fullName evidence="4">N-acetyltransferase domain-containing protein</fullName>
    </recommendedName>
</protein>
<keyword evidence="3" id="KW-0012">Acyltransferase</keyword>
<keyword evidence="6" id="KW-1185">Reference proteome</keyword>
<comment type="similarity">
    <text evidence="1">Belongs to the acetyltransferase family.</text>
</comment>
<feature type="non-terminal residue" evidence="5">
    <location>
        <position position="1"/>
    </location>
</feature>
<gene>
    <name evidence="5" type="ORF">AFUS01_LOCUS3377</name>
</gene>
<dbReference type="Proteomes" id="UP000708208">
    <property type="component" value="Unassembled WGS sequence"/>
</dbReference>
<evidence type="ECO:0000313" key="5">
    <source>
        <dbReference type="EMBL" id="CAG7688895.1"/>
    </source>
</evidence>
<dbReference type="CDD" id="cd04301">
    <property type="entry name" value="NAT_SF"/>
    <property type="match status" value="2"/>
</dbReference>
<evidence type="ECO:0000256" key="2">
    <source>
        <dbReference type="ARBA" id="ARBA00022679"/>
    </source>
</evidence>
<dbReference type="Pfam" id="PF00583">
    <property type="entry name" value="Acetyltransf_1"/>
    <property type="match status" value="2"/>
</dbReference>
<sequence>AGKFNLKWMSVWHISIEHWRDRVADLYLKNIASKFLSSKMGDIKIRPAQREDCLAIWKLKKELADHQDMGSKPYLSVEELQRDGFDVAEPYFKCLLAEEITGDESRVVAYALYFYAYAAFEGKTLFLEDLIVTKNIRGKGIGSKMFQALGKICVAENLAGMKLEVLNTNESAIKFYDKNSGYNTNIVDHFVTEIFEKPFEMVEKFLVRPAERKDCQDIEDMIKELAVYEKLGDKPQLSAADLERDGFDSNPPFYRCLVIEIKEPDADERSLAGYALYFYTYSTWEGKAIHMEDFYVSPKYRHQGLGVRMLKTLAKIGVDGDFCRLTLECLDWNEPARKLYEKLEAINFTQTQGWHTYRFVKEVMEKLAADSPAHIYIGKENPQKHLSKLIWSNS</sequence>
<dbReference type="FunFam" id="3.40.630.30:FF:000064">
    <property type="entry name" value="GNAT family acetyltransferase"/>
    <property type="match status" value="2"/>
</dbReference>
<organism evidence="5 6">
    <name type="scientific">Allacma fusca</name>
    <dbReference type="NCBI Taxonomy" id="39272"/>
    <lineage>
        <taxon>Eukaryota</taxon>
        <taxon>Metazoa</taxon>
        <taxon>Ecdysozoa</taxon>
        <taxon>Arthropoda</taxon>
        <taxon>Hexapoda</taxon>
        <taxon>Collembola</taxon>
        <taxon>Symphypleona</taxon>
        <taxon>Sminthuridae</taxon>
        <taxon>Allacma</taxon>
    </lineage>
</organism>
<dbReference type="InterPro" id="IPR000182">
    <property type="entry name" value="GNAT_dom"/>
</dbReference>
<dbReference type="GO" id="GO:0008080">
    <property type="term" value="F:N-acetyltransferase activity"/>
    <property type="evidence" value="ECO:0007669"/>
    <property type="project" value="TreeGrafter"/>
</dbReference>
<accession>A0A8J2J5E6</accession>
<dbReference type="OrthoDB" id="7305308at2759"/>
<name>A0A8J2J5E6_9HEXA</name>
<dbReference type="PANTHER" id="PTHR10545:SF29">
    <property type="entry name" value="GH14572P-RELATED"/>
    <property type="match status" value="1"/>
</dbReference>
<feature type="domain" description="N-acetyltransferase" evidence="4">
    <location>
        <begin position="43"/>
        <end position="200"/>
    </location>
</feature>